<evidence type="ECO:0000256" key="6">
    <source>
        <dbReference type="SAM" id="Phobius"/>
    </source>
</evidence>
<dbReference type="AlphaFoldDB" id="A0A449B376"/>
<feature type="transmembrane region" description="Helical" evidence="6">
    <location>
        <begin position="125"/>
        <end position="145"/>
    </location>
</feature>
<sequence>MRIKDPQNLIEENKIVEVKRAKIKQSLLTFGTFYRVKSLKLQIFFTLIIAILFALFQYIIVQITGLYEMGIAAISQSVARLSYSLLEGNENRFVIYNSIFWMLNLFANIPLFFLSWKFIGKRFTLLNLVFMSTVSITGLIISNLITNNEHLYIFGHLDEHKLVSWEKGTFSDFSIIFYALLWGAIQAVCTAILLIIDSSSGGFDILSVYLSHKKFKNVGPLLMFLHLGSFIFAYFIGSYLTNGLTTHNWKLTNLFSPAFVSGVLMVLFNGWFLNILFPKFQMVKVEIISSQPWTIIEQVNQLKEYRFATSVNEVKGGYTKETQNIIVTTCLFIDAAKFIEVARNVDQNAFISIANLKKVDGYLYVTNIQYKSLFKKKK</sequence>
<protein>
    <submittedName>
        <fullName evidence="8">Uncharacterized BCR, YitT family COG1284</fullName>
    </submittedName>
</protein>
<dbReference type="InterPro" id="IPR019264">
    <property type="entry name" value="DUF2179"/>
</dbReference>
<dbReference type="InterPro" id="IPR003740">
    <property type="entry name" value="YitT"/>
</dbReference>
<dbReference type="GO" id="GO:0005886">
    <property type="term" value="C:plasma membrane"/>
    <property type="evidence" value="ECO:0007669"/>
    <property type="project" value="UniProtKB-SubCell"/>
</dbReference>
<dbReference type="RefSeq" id="WP_129725855.1">
    <property type="nucleotide sequence ID" value="NZ_LR215036.1"/>
</dbReference>
<dbReference type="PANTHER" id="PTHR33545:SF5">
    <property type="entry name" value="UPF0750 MEMBRANE PROTEIN YITT"/>
    <property type="match status" value="1"/>
</dbReference>
<feature type="transmembrane region" description="Helical" evidence="6">
    <location>
        <begin position="41"/>
        <end position="60"/>
    </location>
</feature>
<evidence type="ECO:0000256" key="5">
    <source>
        <dbReference type="ARBA" id="ARBA00023136"/>
    </source>
</evidence>
<dbReference type="PANTHER" id="PTHR33545">
    <property type="entry name" value="UPF0750 MEMBRANE PROTEIN YITT-RELATED"/>
    <property type="match status" value="1"/>
</dbReference>
<evidence type="ECO:0000256" key="2">
    <source>
        <dbReference type="ARBA" id="ARBA00022475"/>
    </source>
</evidence>
<feature type="transmembrane region" description="Helical" evidence="6">
    <location>
        <begin position="175"/>
        <end position="196"/>
    </location>
</feature>
<keyword evidence="5 6" id="KW-0472">Membrane</keyword>
<evidence type="ECO:0000256" key="1">
    <source>
        <dbReference type="ARBA" id="ARBA00004651"/>
    </source>
</evidence>
<accession>A0A449B376</accession>
<proteinExistence type="predicted"/>
<evidence type="ECO:0000259" key="7">
    <source>
        <dbReference type="Pfam" id="PF10035"/>
    </source>
</evidence>
<feature type="transmembrane region" description="Helical" evidence="6">
    <location>
        <begin position="217"/>
        <end position="237"/>
    </location>
</feature>
<dbReference type="OrthoDB" id="387512at2"/>
<feature type="transmembrane region" description="Helical" evidence="6">
    <location>
        <begin position="93"/>
        <end position="113"/>
    </location>
</feature>
<reference evidence="8 9" key="1">
    <citation type="submission" date="2019-01" db="EMBL/GenBank/DDBJ databases">
        <authorList>
            <consortium name="Pathogen Informatics"/>
        </authorList>
    </citation>
    <scope>NUCLEOTIDE SEQUENCE [LARGE SCALE GENOMIC DNA]</scope>
    <source>
        <strain evidence="8 9">NCTC10181</strain>
    </source>
</reference>
<feature type="domain" description="DUF2179" evidence="7">
    <location>
        <begin position="309"/>
        <end position="361"/>
    </location>
</feature>
<evidence type="ECO:0000256" key="4">
    <source>
        <dbReference type="ARBA" id="ARBA00022989"/>
    </source>
</evidence>
<dbReference type="KEGG" id="mcit:NCTC10181_00926"/>
<feature type="transmembrane region" description="Helical" evidence="6">
    <location>
        <begin position="257"/>
        <end position="277"/>
    </location>
</feature>
<keyword evidence="3 6" id="KW-0812">Transmembrane</keyword>
<gene>
    <name evidence="8" type="ORF">NCTC10181_00926</name>
</gene>
<dbReference type="Pfam" id="PF10035">
    <property type="entry name" value="DUF2179"/>
    <property type="match status" value="1"/>
</dbReference>
<keyword evidence="4 6" id="KW-1133">Transmembrane helix</keyword>
<dbReference type="Pfam" id="PF02588">
    <property type="entry name" value="YitT_membrane"/>
    <property type="match status" value="1"/>
</dbReference>
<name>A0A449B376_9BACT</name>
<dbReference type="Proteomes" id="UP000290985">
    <property type="component" value="Chromosome"/>
</dbReference>
<dbReference type="InterPro" id="IPR051461">
    <property type="entry name" value="UPF0750_membrane"/>
</dbReference>
<evidence type="ECO:0000313" key="9">
    <source>
        <dbReference type="Proteomes" id="UP000290985"/>
    </source>
</evidence>
<evidence type="ECO:0000256" key="3">
    <source>
        <dbReference type="ARBA" id="ARBA00022692"/>
    </source>
</evidence>
<organism evidence="8 9">
    <name type="scientific">Mycoplasmopsis citelli</name>
    <dbReference type="NCBI Taxonomy" id="171281"/>
    <lineage>
        <taxon>Bacteria</taxon>
        <taxon>Bacillati</taxon>
        <taxon>Mycoplasmatota</taxon>
        <taxon>Mycoplasmoidales</taxon>
        <taxon>Metamycoplasmataceae</taxon>
        <taxon>Mycoplasmopsis</taxon>
    </lineage>
</organism>
<dbReference type="EMBL" id="LR215036">
    <property type="protein sequence ID" value="VEU75049.1"/>
    <property type="molecule type" value="Genomic_DNA"/>
</dbReference>
<comment type="subcellular location">
    <subcellularLocation>
        <location evidence="1">Cell membrane</location>
        <topology evidence="1">Multi-pass membrane protein</topology>
    </subcellularLocation>
</comment>
<evidence type="ECO:0000313" key="8">
    <source>
        <dbReference type="EMBL" id="VEU75049.1"/>
    </source>
</evidence>
<keyword evidence="9" id="KW-1185">Reference proteome</keyword>
<dbReference type="Gene3D" id="3.30.70.120">
    <property type="match status" value="1"/>
</dbReference>
<dbReference type="InterPro" id="IPR015867">
    <property type="entry name" value="N-reg_PII/ATP_PRibTrfase_C"/>
</dbReference>
<keyword evidence="2" id="KW-1003">Cell membrane</keyword>